<sequence>MKLQNKLVLMDKTENSLPIKTAIHLDPSWDFYLVWHSCNYCKALIDDALQIVTSSEFPDPELYKKAQTLVREAEAILHEQFR</sequence>
<evidence type="ECO:0008006" key="3">
    <source>
        <dbReference type="Google" id="ProtNLM"/>
    </source>
</evidence>
<keyword evidence="2" id="KW-1185">Reference proteome</keyword>
<dbReference type="RefSeq" id="WP_190910012.1">
    <property type="nucleotide sequence ID" value="NZ_JACJTA010000174.1"/>
</dbReference>
<accession>A0ABR8H1L2</accession>
<dbReference type="EMBL" id="JACJTA010000174">
    <property type="protein sequence ID" value="MBD2609573.1"/>
    <property type="molecule type" value="Genomic_DNA"/>
</dbReference>
<organism evidence="1 2">
    <name type="scientific">Scytonema hofmannii FACHB-248</name>
    <dbReference type="NCBI Taxonomy" id="1842502"/>
    <lineage>
        <taxon>Bacteria</taxon>
        <taxon>Bacillati</taxon>
        <taxon>Cyanobacteriota</taxon>
        <taxon>Cyanophyceae</taxon>
        <taxon>Nostocales</taxon>
        <taxon>Scytonemataceae</taxon>
        <taxon>Scytonema</taxon>
    </lineage>
</organism>
<dbReference type="Proteomes" id="UP000660380">
    <property type="component" value="Unassembled WGS sequence"/>
</dbReference>
<reference evidence="1 2" key="1">
    <citation type="journal article" date="2020" name="ISME J.">
        <title>Comparative genomics reveals insights into cyanobacterial evolution and habitat adaptation.</title>
        <authorList>
            <person name="Chen M.Y."/>
            <person name="Teng W.K."/>
            <person name="Zhao L."/>
            <person name="Hu C.X."/>
            <person name="Zhou Y.K."/>
            <person name="Han B.P."/>
            <person name="Song L.R."/>
            <person name="Shu W.S."/>
        </authorList>
    </citation>
    <scope>NUCLEOTIDE SEQUENCE [LARGE SCALE GENOMIC DNA]</scope>
    <source>
        <strain evidence="1 2">FACHB-248</strain>
    </source>
</reference>
<comment type="caution">
    <text evidence="1">The sequence shown here is derived from an EMBL/GenBank/DDBJ whole genome shotgun (WGS) entry which is preliminary data.</text>
</comment>
<name>A0ABR8H1L2_9CYAN</name>
<protein>
    <recommendedName>
        <fullName evidence="3">HEPN domain-containing protein</fullName>
    </recommendedName>
</protein>
<gene>
    <name evidence="1" type="ORF">H6G81_35065</name>
</gene>
<evidence type="ECO:0000313" key="1">
    <source>
        <dbReference type="EMBL" id="MBD2609573.1"/>
    </source>
</evidence>
<evidence type="ECO:0000313" key="2">
    <source>
        <dbReference type="Proteomes" id="UP000660380"/>
    </source>
</evidence>
<proteinExistence type="predicted"/>